<dbReference type="FunFam" id="3.40.640.10:FF:000033">
    <property type="entry name" value="Aspartate aminotransferase"/>
    <property type="match status" value="1"/>
</dbReference>
<dbReference type="InterPro" id="IPR004839">
    <property type="entry name" value="Aminotransferase_I/II_large"/>
</dbReference>
<gene>
    <name evidence="8" type="ORF">CBF35_07595</name>
</gene>
<evidence type="ECO:0000259" key="7">
    <source>
        <dbReference type="Pfam" id="PF00155"/>
    </source>
</evidence>
<accession>A0A429ZNY6</accession>
<dbReference type="CDD" id="cd00609">
    <property type="entry name" value="AAT_like"/>
    <property type="match status" value="1"/>
</dbReference>
<dbReference type="InterPro" id="IPR015424">
    <property type="entry name" value="PyrdxlP-dep_Trfase"/>
</dbReference>
<organism evidence="8 9">
    <name type="scientific">Vagococcus salmoninarum</name>
    <dbReference type="NCBI Taxonomy" id="2739"/>
    <lineage>
        <taxon>Bacteria</taxon>
        <taxon>Bacillati</taxon>
        <taxon>Bacillota</taxon>
        <taxon>Bacilli</taxon>
        <taxon>Lactobacillales</taxon>
        <taxon>Enterococcaceae</taxon>
        <taxon>Vagococcus</taxon>
    </lineage>
</organism>
<evidence type="ECO:0000313" key="8">
    <source>
        <dbReference type="EMBL" id="RST95413.1"/>
    </source>
</evidence>
<dbReference type="Proteomes" id="UP000287239">
    <property type="component" value="Unassembled WGS sequence"/>
</dbReference>
<evidence type="ECO:0000256" key="2">
    <source>
        <dbReference type="ARBA" id="ARBA00007441"/>
    </source>
</evidence>
<dbReference type="PANTHER" id="PTHR46383">
    <property type="entry name" value="ASPARTATE AMINOTRANSFERASE"/>
    <property type="match status" value="1"/>
</dbReference>
<dbReference type="EC" id="2.6.1.-" evidence="6"/>
<feature type="domain" description="Aminotransferase class I/classII large" evidence="7">
    <location>
        <begin position="33"/>
        <end position="382"/>
    </location>
</feature>
<name>A0A429ZNY6_9ENTE</name>
<dbReference type="GeneID" id="98568228"/>
<dbReference type="Gene3D" id="3.40.640.10">
    <property type="entry name" value="Type I PLP-dependent aspartate aminotransferase-like (Major domain)"/>
    <property type="match status" value="1"/>
</dbReference>
<protein>
    <recommendedName>
        <fullName evidence="6">Aminotransferase</fullName>
        <ecNumber evidence="6">2.6.1.-</ecNumber>
    </recommendedName>
</protein>
<dbReference type="GO" id="GO:0008483">
    <property type="term" value="F:transaminase activity"/>
    <property type="evidence" value="ECO:0007669"/>
    <property type="project" value="UniProtKB-KW"/>
</dbReference>
<dbReference type="PANTHER" id="PTHR46383:SF4">
    <property type="entry name" value="AMINOTRANSFERASE"/>
    <property type="match status" value="1"/>
</dbReference>
<proteinExistence type="inferred from homology"/>
<comment type="cofactor">
    <cofactor evidence="1 6">
        <name>pyridoxal 5'-phosphate</name>
        <dbReference type="ChEBI" id="CHEBI:597326"/>
    </cofactor>
</comment>
<dbReference type="PRINTS" id="PR00753">
    <property type="entry name" value="ACCSYNTHASE"/>
</dbReference>
<evidence type="ECO:0000256" key="6">
    <source>
        <dbReference type="RuleBase" id="RU000481"/>
    </source>
</evidence>
<dbReference type="OrthoDB" id="9802328at2"/>
<dbReference type="Gene3D" id="3.90.1150.10">
    <property type="entry name" value="Aspartate Aminotransferase, domain 1"/>
    <property type="match status" value="1"/>
</dbReference>
<evidence type="ECO:0000256" key="4">
    <source>
        <dbReference type="ARBA" id="ARBA00022679"/>
    </source>
</evidence>
<dbReference type="AlphaFoldDB" id="A0A429ZNY6"/>
<dbReference type="Pfam" id="PF00155">
    <property type="entry name" value="Aminotran_1_2"/>
    <property type="match status" value="1"/>
</dbReference>
<keyword evidence="4 6" id="KW-0808">Transferase</keyword>
<evidence type="ECO:0000256" key="1">
    <source>
        <dbReference type="ARBA" id="ARBA00001933"/>
    </source>
</evidence>
<dbReference type="InterPro" id="IPR050596">
    <property type="entry name" value="AspAT/PAT-like"/>
</dbReference>
<evidence type="ECO:0000256" key="3">
    <source>
        <dbReference type="ARBA" id="ARBA00022576"/>
    </source>
</evidence>
<comment type="similarity">
    <text evidence="2 6">Belongs to the class-I pyridoxal-phosphate-dependent aminotransferase family.</text>
</comment>
<keyword evidence="9" id="KW-1185">Reference proteome</keyword>
<reference evidence="8 9" key="1">
    <citation type="submission" date="2017-05" db="EMBL/GenBank/DDBJ databases">
        <title>Vagococcus spp. assemblies.</title>
        <authorList>
            <person name="Gulvik C.A."/>
        </authorList>
    </citation>
    <scope>NUCLEOTIDE SEQUENCE [LARGE SCALE GENOMIC DNA]</scope>
    <source>
        <strain evidence="8 9">NCFB 2777</strain>
    </source>
</reference>
<comment type="caution">
    <text evidence="8">The sequence shown here is derived from an EMBL/GenBank/DDBJ whole genome shotgun (WGS) entry which is preliminary data.</text>
</comment>
<dbReference type="NCBIfam" id="NF005588">
    <property type="entry name" value="PRK07309.1"/>
    <property type="match status" value="1"/>
</dbReference>
<keyword evidence="3 6" id="KW-0032">Aminotransferase</keyword>
<dbReference type="InterPro" id="IPR004838">
    <property type="entry name" value="NHTrfase_class1_PyrdxlP-BS"/>
</dbReference>
<dbReference type="InterPro" id="IPR015422">
    <property type="entry name" value="PyrdxlP-dep_Trfase_small"/>
</dbReference>
<keyword evidence="5" id="KW-0663">Pyridoxal phosphate</keyword>
<dbReference type="EMBL" id="NGJU01000010">
    <property type="protein sequence ID" value="RST95413.1"/>
    <property type="molecule type" value="Genomic_DNA"/>
</dbReference>
<evidence type="ECO:0000256" key="5">
    <source>
        <dbReference type="ARBA" id="ARBA00022898"/>
    </source>
</evidence>
<dbReference type="RefSeq" id="WP_126779720.1">
    <property type="nucleotide sequence ID" value="NZ_CAUQJP010000054.1"/>
</dbReference>
<evidence type="ECO:0000313" key="9">
    <source>
        <dbReference type="Proteomes" id="UP000287239"/>
    </source>
</evidence>
<dbReference type="InterPro" id="IPR015421">
    <property type="entry name" value="PyrdxlP-dep_Trfase_major"/>
</dbReference>
<dbReference type="GO" id="GO:0030170">
    <property type="term" value="F:pyridoxal phosphate binding"/>
    <property type="evidence" value="ECO:0007669"/>
    <property type="project" value="InterPro"/>
</dbReference>
<dbReference type="GO" id="GO:0006520">
    <property type="term" value="P:amino acid metabolic process"/>
    <property type="evidence" value="ECO:0007669"/>
    <property type="project" value="InterPro"/>
</dbReference>
<dbReference type="PROSITE" id="PS00105">
    <property type="entry name" value="AA_TRANSFER_CLASS_1"/>
    <property type="match status" value="1"/>
</dbReference>
<dbReference type="SUPFAM" id="SSF53383">
    <property type="entry name" value="PLP-dependent transferases"/>
    <property type="match status" value="1"/>
</dbReference>
<sequence>MEEFTGSFNRQLSRITPSPIRDFDEKCSSIEGIIKLTLGEPDFNTPEHVKAAGIQAIQNNYSRYTPNAGELKLRQAVSAFFQEKYNVSYRAEDEIIVTVGATEAYSASLLAILNPGDKVLIPTPTFPGYEPVVTLAGAEAVHIDTSSNGFVLSPEMIRQAMSTHGQAVKAIILNYPSNPTGVTYNRQEVQAIADCLKEFNIFVISDEIYSELTYEGQHVSISEFIPERTILVSGLSKSHAMTGWRVGFILTPASIAREISKSHQFIVTASTSISQYAAINALTEGKNDGQIMKDAYQERRDFVCGVLAKLEMEVARPSGAFYVFAKIPANFEQNSLAFCEDLAVTEKLAIVPGSAFGPGGEGYVRISYAASLATLEEAMNRLTRFLKNK</sequence>